<feature type="modified residue" description="4-aspartylphosphate" evidence="5">
    <location>
        <position position="53"/>
    </location>
</feature>
<protein>
    <recommendedName>
        <fullName evidence="6">Response regulatory domain-containing protein</fullName>
    </recommendedName>
</protein>
<dbReference type="SMART" id="SM00448">
    <property type="entry name" value="REC"/>
    <property type="match status" value="1"/>
</dbReference>
<keyword evidence="4" id="KW-0804">Transcription</keyword>
<evidence type="ECO:0000256" key="4">
    <source>
        <dbReference type="ARBA" id="ARBA00023163"/>
    </source>
</evidence>
<keyword evidence="2" id="KW-0805">Transcription regulation</keyword>
<dbReference type="Pfam" id="PF00072">
    <property type="entry name" value="Response_reg"/>
    <property type="match status" value="1"/>
</dbReference>
<reference evidence="7" key="1">
    <citation type="submission" date="2014-08" db="EMBL/GenBank/DDBJ databases">
        <title>Comparative genomics of the Paenibacillus odorifer group.</title>
        <authorList>
            <person name="den Bakker H.C."/>
            <person name="Tsai Y.-C.Y.-C."/>
            <person name="Martin N."/>
            <person name="Korlach J."/>
            <person name="Wiedmann M."/>
        </authorList>
    </citation>
    <scope>NUCLEOTIDE SEQUENCE [LARGE SCALE GENOMIC DNA]</scope>
    <source>
        <strain evidence="7">DSM 13188</strain>
    </source>
</reference>
<dbReference type="Gene3D" id="3.40.50.2300">
    <property type="match status" value="1"/>
</dbReference>
<evidence type="ECO:0000256" key="5">
    <source>
        <dbReference type="PROSITE-ProRule" id="PRU00169"/>
    </source>
</evidence>
<proteinExistence type="predicted"/>
<dbReference type="InterPro" id="IPR036388">
    <property type="entry name" value="WH-like_DNA-bd_sf"/>
</dbReference>
<dbReference type="GO" id="GO:0003677">
    <property type="term" value="F:DNA binding"/>
    <property type="evidence" value="ECO:0007669"/>
    <property type="project" value="UniProtKB-KW"/>
</dbReference>
<dbReference type="Gene3D" id="1.25.40.10">
    <property type="entry name" value="Tetratricopeptide repeat domain"/>
    <property type="match status" value="1"/>
</dbReference>
<organism evidence="7 8">
    <name type="scientific">Paenibacillus borealis</name>
    <dbReference type="NCBI Taxonomy" id="160799"/>
    <lineage>
        <taxon>Bacteria</taxon>
        <taxon>Bacillati</taxon>
        <taxon>Bacillota</taxon>
        <taxon>Bacilli</taxon>
        <taxon>Bacillales</taxon>
        <taxon>Paenibacillaceae</taxon>
        <taxon>Paenibacillus</taxon>
    </lineage>
</organism>
<evidence type="ECO:0000256" key="1">
    <source>
        <dbReference type="ARBA" id="ARBA00023012"/>
    </source>
</evidence>
<dbReference type="SUPFAM" id="SSF52172">
    <property type="entry name" value="CheY-like"/>
    <property type="match status" value="1"/>
</dbReference>
<dbReference type="GO" id="GO:0000160">
    <property type="term" value="P:phosphorelay signal transduction system"/>
    <property type="evidence" value="ECO:0007669"/>
    <property type="project" value="UniProtKB-KW"/>
</dbReference>
<dbReference type="InterPro" id="IPR011990">
    <property type="entry name" value="TPR-like_helical_dom_sf"/>
</dbReference>
<evidence type="ECO:0000313" key="7">
    <source>
        <dbReference type="EMBL" id="AIQ56991.1"/>
    </source>
</evidence>
<dbReference type="SMART" id="SM01043">
    <property type="entry name" value="BTAD"/>
    <property type="match status" value="1"/>
</dbReference>
<keyword evidence="3" id="KW-0238">DNA-binding</keyword>
<dbReference type="SUPFAM" id="SSF46894">
    <property type="entry name" value="C-terminal effector domain of the bipartite response regulators"/>
    <property type="match status" value="1"/>
</dbReference>
<dbReference type="PANTHER" id="PTHR35807">
    <property type="entry name" value="TRANSCRIPTIONAL REGULATOR REDD-RELATED"/>
    <property type="match status" value="1"/>
</dbReference>
<dbReference type="InterPro" id="IPR016032">
    <property type="entry name" value="Sig_transdc_resp-reg_C-effctor"/>
</dbReference>
<keyword evidence="8" id="KW-1185">Reference proteome</keyword>
<gene>
    <name evidence="7" type="ORF">PBOR_08660</name>
</gene>
<dbReference type="InterPro" id="IPR051677">
    <property type="entry name" value="AfsR-DnrI-RedD_regulator"/>
</dbReference>
<dbReference type="InterPro" id="IPR001789">
    <property type="entry name" value="Sig_transdc_resp-reg_receiver"/>
</dbReference>
<dbReference type="RefSeq" id="WP_042211252.1">
    <property type="nucleotide sequence ID" value="NZ_CP009285.1"/>
</dbReference>
<evidence type="ECO:0000259" key="6">
    <source>
        <dbReference type="PROSITE" id="PS50110"/>
    </source>
</evidence>
<keyword evidence="5" id="KW-0597">Phosphoprotein</keyword>
<dbReference type="AlphaFoldDB" id="A0A089L6A8"/>
<dbReference type="SUPFAM" id="SSF48452">
    <property type="entry name" value="TPR-like"/>
    <property type="match status" value="1"/>
</dbReference>
<evidence type="ECO:0000256" key="3">
    <source>
        <dbReference type="ARBA" id="ARBA00023125"/>
    </source>
</evidence>
<accession>A0A089L6A8</accession>
<sequence length="373" mass="43251">MRVVIVDDERLAVQRLVQILECRDDAEVVGAFTKYTDLLQEFTRLRPDAAFLDIDMPGMNGLELAASLIELDEHLEIVFITAYDQYALEAFRVNAVDYLLKPVDEDALGRTLQRLNRRKGHTRVSQSIGRSAPQIECFGHFYVHPSSGNGPVDFPTAKAEELLAFLLIHRNTNVSKWVICESLWPEHDPHKAEQNLHTTVFRMKKTLLESGLSIQLTSKKGHYYFQLLGECDYIRFEELKKEGTIRLTGKAADAEHILRQYRRPLFGYKDYPWCEAAREQADLSFREMSKALARSYMQAGEFRLAHDFLNFMLSLIPYDEEAHELILRIYLHWKDRAAFYKHYDKMKAVLQQEVGVEPPAYLESLLQELMKDS</sequence>
<keyword evidence="1" id="KW-0902">Two-component regulatory system</keyword>
<dbReference type="Proteomes" id="UP000029518">
    <property type="component" value="Chromosome"/>
</dbReference>
<dbReference type="InterPro" id="IPR005158">
    <property type="entry name" value="BTAD"/>
</dbReference>
<dbReference type="Gene3D" id="1.10.10.10">
    <property type="entry name" value="Winged helix-like DNA-binding domain superfamily/Winged helix DNA-binding domain"/>
    <property type="match status" value="1"/>
</dbReference>
<dbReference type="Pfam" id="PF03704">
    <property type="entry name" value="BTAD"/>
    <property type="match status" value="1"/>
</dbReference>
<dbReference type="HOGENOM" id="CLU_000445_14_3_9"/>
<dbReference type="GO" id="GO:0006355">
    <property type="term" value="P:regulation of DNA-templated transcription"/>
    <property type="evidence" value="ECO:0007669"/>
    <property type="project" value="InterPro"/>
</dbReference>
<name>A0A089L6A8_PAEBO</name>
<evidence type="ECO:0000313" key="8">
    <source>
        <dbReference type="Proteomes" id="UP000029518"/>
    </source>
</evidence>
<dbReference type="PROSITE" id="PS50110">
    <property type="entry name" value="RESPONSE_REGULATORY"/>
    <property type="match status" value="1"/>
</dbReference>
<evidence type="ECO:0000256" key="2">
    <source>
        <dbReference type="ARBA" id="ARBA00023015"/>
    </source>
</evidence>
<dbReference type="KEGG" id="pbd:PBOR_08660"/>
<dbReference type="EMBL" id="CP009285">
    <property type="protein sequence ID" value="AIQ56991.1"/>
    <property type="molecule type" value="Genomic_DNA"/>
</dbReference>
<dbReference type="InterPro" id="IPR011006">
    <property type="entry name" value="CheY-like_superfamily"/>
</dbReference>
<feature type="domain" description="Response regulatory" evidence="6">
    <location>
        <begin position="2"/>
        <end position="116"/>
    </location>
</feature>